<dbReference type="Pfam" id="PF00012">
    <property type="entry name" value="HSP70"/>
    <property type="match status" value="1"/>
</dbReference>
<dbReference type="SUPFAM" id="SSF100934">
    <property type="entry name" value="Heat shock protein 70kD (HSP70), C-terminal subdomain"/>
    <property type="match status" value="1"/>
</dbReference>
<evidence type="ECO:0000256" key="1">
    <source>
        <dbReference type="ARBA" id="ARBA00022741"/>
    </source>
</evidence>
<dbReference type="SUPFAM" id="SSF53067">
    <property type="entry name" value="Actin-like ATPase domain"/>
    <property type="match status" value="2"/>
</dbReference>
<accession>A0ABR2GXM5</accession>
<dbReference type="Proteomes" id="UP001470230">
    <property type="component" value="Unassembled WGS sequence"/>
</dbReference>
<keyword evidence="1 3" id="KW-0547">Nucleotide-binding</keyword>
<dbReference type="Gene3D" id="1.20.1270.10">
    <property type="match status" value="1"/>
</dbReference>
<evidence type="ECO:0000256" key="2">
    <source>
        <dbReference type="ARBA" id="ARBA00022840"/>
    </source>
</evidence>
<keyword evidence="2 3" id="KW-0067">ATP-binding</keyword>
<evidence type="ECO:0000313" key="5">
    <source>
        <dbReference type="Proteomes" id="UP001470230"/>
    </source>
</evidence>
<protein>
    <recommendedName>
        <fullName evidence="6">DnaK protein</fullName>
    </recommendedName>
</protein>
<evidence type="ECO:0008006" key="6">
    <source>
        <dbReference type="Google" id="ProtNLM"/>
    </source>
</evidence>
<dbReference type="PANTHER" id="PTHR19375">
    <property type="entry name" value="HEAT SHOCK PROTEIN 70KDA"/>
    <property type="match status" value="1"/>
</dbReference>
<dbReference type="InterPro" id="IPR013126">
    <property type="entry name" value="Hsp_70_fam"/>
</dbReference>
<proteinExistence type="inferred from homology"/>
<dbReference type="Gene3D" id="3.30.30.30">
    <property type="match status" value="1"/>
</dbReference>
<comment type="caution">
    <text evidence="4">The sequence shown here is derived from an EMBL/GenBank/DDBJ whole genome shotgun (WGS) entry which is preliminary data.</text>
</comment>
<gene>
    <name evidence="4" type="ORF">M9Y10_032742</name>
</gene>
<comment type="similarity">
    <text evidence="3">Belongs to the heat shock protein 70 family.</text>
</comment>
<keyword evidence="5" id="KW-1185">Reference proteome</keyword>
<dbReference type="InterPro" id="IPR043129">
    <property type="entry name" value="ATPase_NBD"/>
</dbReference>
<dbReference type="InterPro" id="IPR029048">
    <property type="entry name" value="HSP70_C_sf"/>
</dbReference>
<dbReference type="Gene3D" id="2.60.34.10">
    <property type="entry name" value="Substrate Binding Domain Of DNAk, Chain A, domain 1"/>
    <property type="match status" value="1"/>
</dbReference>
<dbReference type="EMBL" id="JAPFFF010000054">
    <property type="protein sequence ID" value="KAK8838703.1"/>
    <property type="molecule type" value="Genomic_DNA"/>
</dbReference>
<dbReference type="Gene3D" id="3.30.420.40">
    <property type="match status" value="2"/>
</dbReference>
<sequence>MFSNLEQRFSYALGIDLSNSNIRMAVYHSKKGGEIIPISKGKYSMPSYISFTDDGVLFGEDAENQLISNPTNTIYDFLNLISDKYSDPEYQHRLKTYPFKIVDDSHDKPQIEVTLKGENKRFYLEEILGMIFQRLKEIASSYLTSSKKYKKVSHATVTIYSESHRETIRKALVLADFNPFYSSSRSITLLSAFGFQDLEEETTVMAIYAGPNSLDLQIYNIFGLFETLAEQSCENLGGKNFDERLTNYFSDRFNEHYKCNICESQESMSVLRDACENVKIQLTTKENASIICPSIYEGHDLKDEISRSTFECICDDMFNELITNIENALKKAEMKKEDVSNVILFGDTSQIQRIQKIIQNFFNNLEIKIVENADELAVLGAARKAYYHKLSYQHIEVYVLIIDTLSLSFGIETSDGNTKFFLSNKNGYYSNKSFLFTTSKDNQTKVAIKVFEGERLKSKKNRLIGKFEFDGIEAQPKGAPQIEVTMKCTRYGNEDFVKIKVTDKKTGKYECFIIEYKTVKLDDGVISYIVSDSKNHELKEEKARNETEKKFELQNFCFNAKNWIENGSHAKLISKSEKDAINKEINDVLDWIDSNKNEPLSHFEIKRKEIKNKLDPILQRMDGNITLEKLQFVGCLPDVID</sequence>
<dbReference type="PRINTS" id="PR00301">
    <property type="entry name" value="HEATSHOCK70"/>
</dbReference>
<dbReference type="Gene3D" id="3.90.640.10">
    <property type="entry name" value="Actin, Chain A, domain 4"/>
    <property type="match status" value="1"/>
</dbReference>
<dbReference type="SUPFAM" id="SSF100920">
    <property type="entry name" value="Heat shock protein 70kD (HSP70), peptide-binding domain"/>
    <property type="match status" value="1"/>
</dbReference>
<evidence type="ECO:0000256" key="3">
    <source>
        <dbReference type="RuleBase" id="RU003322"/>
    </source>
</evidence>
<reference evidence="4 5" key="1">
    <citation type="submission" date="2024-04" db="EMBL/GenBank/DDBJ databases">
        <title>Tritrichomonas musculus Genome.</title>
        <authorList>
            <person name="Alves-Ferreira E."/>
            <person name="Grigg M."/>
            <person name="Lorenzi H."/>
            <person name="Galac M."/>
        </authorList>
    </citation>
    <scope>NUCLEOTIDE SEQUENCE [LARGE SCALE GENOMIC DNA]</scope>
    <source>
        <strain evidence="4 5">EAF2021</strain>
    </source>
</reference>
<organism evidence="4 5">
    <name type="scientific">Tritrichomonas musculus</name>
    <dbReference type="NCBI Taxonomy" id="1915356"/>
    <lineage>
        <taxon>Eukaryota</taxon>
        <taxon>Metamonada</taxon>
        <taxon>Parabasalia</taxon>
        <taxon>Tritrichomonadida</taxon>
        <taxon>Tritrichomonadidae</taxon>
        <taxon>Tritrichomonas</taxon>
    </lineage>
</organism>
<dbReference type="InterPro" id="IPR029047">
    <property type="entry name" value="HSP70_peptide-bd_sf"/>
</dbReference>
<evidence type="ECO:0000313" key="4">
    <source>
        <dbReference type="EMBL" id="KAK8838703.1"/>
    </source>
</evidence>
<name>A0ABR2GXM5_9EUKA</name>